<dbReference type="AlphaFoldDB" id="A0A397TLJ8"/>
<gene>
    <name evidence="1" type="ORF">C1645_812163</name>
</gene>
<keyword evidence="2" id="KW-1185">Reference proteome</keyword>
<sequence>MSLINHRNLLIPSINFNRVIRRRRHQRNIRRRRQRRRIPINNANTLIQIAQLPLQVSIKYIL</sequence>
<reference evidence="1 2" key="1">
    <citation type="submission" date="2018-06" db="EMBL/GenBank/DDBJ databases">
        <title>Comparative genomics reveals the genomic features of Rhizophagus irregularis, R. cerebriforme, R. diaphanum and Gigaspora rosea, and their symbiotic lifestyle signature.</title>
        <authorList>
            <person name="Morin E."/>
            <person name="San Clemente H."/>
            <person name="Chen E.C.H."/>
            <person name="De La Providencia I."/>
            <person name="Hainaut M."/>
            <person name="Kuo A."/>
            <person name="Kohler A."/>
            <person name="Murat C."/>
            <person name="Tang N."/>
            <person name="Roy S."/>
            <person name="Loubradou J."/>
            <person name="Henrissat B."/>
            <person name="Grigoriev I.V."/>
            <person name="Corradi N."/>
            <person name="Roux C."/>
            <person name="Martin F.M."/>
        </authorList>
    </citation>
    <scope>NUCLEOTIDE SEQUENCE [LARGE SCALE GENOMIC DNA]</scope>
    <source>
        <strain evidence="1 2">DAOM 227022</strain>
    </source>
</reference>
<comment type="caution">
    <text evidence="1">The sequence shown here is derived from an EMBL/GenBank/DDBJ whole genome shotgun (WGS) entry which is preliminary data.</text>
</comment>
<evidence type="ECO:0000313" key="2">
    <source>
        <dbReference type="Proteomes" id="UP000265703"/>
    </source>
</evidence>
<protein>
    <submittedName>
        <fullName evidence="1">Uncharacterized protein</fullName>
    </submittedName>
</protein>
<name>A0A397TLJ8_9GLOM</name>
<dbReference type="EMBL" id="QKYT01000010">
    <property type="protein sequence ID" value="RIA98858.1"/>
    <property type="molecule type" value="Genomic_DNA"/>
</dbReference>
<accession>A0A397TLJ8</accession>
<proteinExistence type="predicted"/>
<organism evidence="1 2">
    <name type="scientific">Glomus cerebriforme</name>
    <dbReference type="NCBI Taxonomy" id="658196"/>
    <lineage>
        <taxon>Eukaryota</taxon>
        <taxon>Fungi</taxon>
        <taxon>Fungi incertae sedis</taxon>
        <taxon>Mucoromycota</taxon>
        <taxon>Glomeromycotina</taxon>
        <taxon>Glomeromycetes</taxon>
        <taxon>Glomerales</taxon>
        <taxon>Glomeraceae</taxon>
        <taxon>Glomus</taxon>
    </lineage>
</organism>
<evidence type="ECO:0000313" key="1">
    <source>
        <dbReference type="EMBL" id="RIA98858.1"/>
    </source>
</evidence>
<dbReference type="Proteomes" id="UP000265703">
    <property type="component" value="Unassembled WGS sequence"/>
</dbReference>